<dbReference type="RefSeq" id="XP_026094660.1">
    <property type="nucleotide sequence ID" value="XM_026238875.1"/>
</dbReference>
<dbReference type="InterPro" id="IPR038441">
    <property type="entry name" value="THAP_Znf_sf"/>
</dbReference>
<comment type="cofactor">
    <cofactor evidence="1">
        <name>a divalent metal cation</name>
        <dbReference type="ChEBI" id="CHEBI:60240"/>
    </cofactor>
</comment>
<evidence type="ECO:0000256" key="6">
    <source>
        <dbReference type="PROSITE-ProRule" id="PRU00309"/>
    </source>
</evidence>
<feature type="compositionally biased region" description="Low complexity" evidence="7">
    <location>
        <begin position="120"/>
        <end position="135"/>
    </location>
</feature>
<evidence type="ECO:0000256" key="3">
    <source>
        <dbReference type="ARBA" id="ARBA00022771"/>
    </source>
</evidence>
<evidence type="ECO:0000256" key="5">
    <source>
        <dbReference type="ARBA" id="ARBA00023125"/>
    </source>
</evidence>
<dbReference type="AlphaFoldDB" id="A0A6P6MDA9"/>
<evidence type="ECO:0000256" key="1">
    <source>
        <dbReference type="ARBA" id="ARBA00001968"/>
    </source>
</evidence>
<dbReference type="SMART" id="SM00692">
    <property type="entry name" value="DM3"/>
    <property type="match status" value="1"/>
</dbReference>
<dbReference type="PANTHER" id="PTHR23080:SF133">
    <property type="entry name" value="SI:CH211-262I1.5-RELATED"/>
    <property type="match status" value="1"/>
</dbReference>
<dbReference type="Pfam" id="PF05485">
    <property type="entry name" value="THAP"/>
    <property type="match status" value="1"/>
</dbReference>
<keyword evidence="3 6" id="KW-0863">Zinc-finger</keyword>
<keyword evidence="4" id="KW-0862">Zinc</keyword>
<dbReference type="Gene3D" id="6.20.210.20">
    <property type="entry name" value="THAP domain"/>
    <property type="match status" value="1"/>
</dbReference>
<evidence type="ECO:0000259" key="8">
    <source>
        <dbReference type="PROSITE" id="PS50950"/>
    </source>
</evidence>
<dbReference type="OrthoDB" id="10020990at2759"/>
<organism evidence="9 10">
    <name type="scientific">Carassius auratus</name>
    <name type="common">Goldfish</name>
    <dbReference type="NCBI Taxonomy" id="7957"/>
    <lineage>
        <taxon>Eukaryota</taxon>
        <taxon>Metazoa</taxon>
        <taxon>Chordata</taxon>
        <taxon>Craniata</taxon>
        <taxon>Vertebrata</taxon>
        <taxon>Euteleostomi</taxon>
        <taxon>Actinopterygii</taxon>
        <taxon>Neopterygii</taxon>
        <taxon>Teleostei</taxon>
        <taxon>Ostariophysi</taxon>
        <taxon>Cypriniformes</taxon>
        <taxon>Cyprinidae</taxon>
        <taxon>Cyprininae</taxon>
        <taxon>Carassius</taxon>
    </lineage>
</organism>
<evidence type="ECO:0000256" key="7">
    <source>
        <dbReference type="SAM" id="MobiDB-lite"/>
    </source>
</evidence>
<dbReference type="SMART" id="SM00980">
    <property type="entry name" value="THAP"/>
    <property type="match status" value="1"/>
</dbReference>
<dbReference type="GeneID" id="113066825"/>
<keyword evidence="9" id="KW-1185">Reference proteome</keyword>
<evidence type="ECO:0000313" key="9">
    <source>
        <dbReference type="Proteomes" id="UP000515129"/>
    </source>
</evidence>
<dbReference type="SUPFAM" id="SSF57716">
    <property type="entry name" value="Glucocorticoid receptor-like (DNA-binding domain)"/>
    <property type="match status" value="1"/>
</dbReference>
<dbReference type="PROSITE" id="PS50950">
    <property type="entry name" value="ZF_THAP"/>
    <property type="match status" value="1"/>
</dbReference>
<reference evidence="10" key="1">
    <citation type="submission" date="2025-08" db="UniProtKB">
        <authorList>
            <consortium name="RefSeq"/>
        </authorList>
    </citation>
    <scope>IDENTIFICATION</scope>
    <source>
        <strain evidence="10">Wakin</strain>
        <tissue evidence="10">Muscle</tissue>
    </source>
</reference>
<dbReference type="KEGG" id="caua:113066825"/>
<sequence>MFKIKKNKVVYQRQERTSSLHCCIPQCTNSSRYNSAISFHSFPVDAEVRAQWLTKIRRDHFSPTKNTRVCSVHFCGANFVLTPGGLRKLKRGVIPSLFAWNNYTLPTPRENVWDRRPRCSVPEETSPPESEMSEPQTAPDHDYPVTPATSVMAGEMAMSYDELKRKLEDLQYQLETVQLQSRFGLHRIAGSDDNIRFYTRFASYKHFLAFWKLVEPAAKSRMVRITSARAASDSFDELTQTKTTKLAPVDELLLFLMHLSVGLPLRDLAERFGVHRTTASRIIVTWTHFLYNLLGSIRLWIPKEVVRALLPPEFADFPDTQVVLDCTELYCQTPSSLLLQNEVFSNYKSHSTLKAMIGIAPHGAITFVSVLYAGSMSDREIFKLSGIIKCLTPDMAIMVDKGFLVDDLVPCKVYRPAYRSNNSQMSRQDVQQTQSIAQLRVHVERCIRRVKENKLFDKPIPLSICGSIDQLFSVACFLVNYQNGPLVKSWSVKC</sequence>
<gene>
    <name evidence="10" type="primary">LOC113066825</name>
</gene>
<feature type="domain" description="THAP-type" evidence="8">
    <location>
        <begin position="17"/>
        <end position="98"/>
    </location>
</feature>
<protein>
    <submittedName>
        <fullName evidence="10">Uncharacterized protein LOC113066825</fullName>
    </submittedName>
</protein>
<keyword evidence="2" id="KW-0479">Metal-binding</keyword>
<dbReference type="InterPro" id="IPR006612">
    <property type="entry name" value="THAP_Znf"/>
</dbReference>
<dbReference type="InterPro" id="IPR027805">
    <property type="entry name" value="Transposase_HTH_dom"/>
</dbReference>
<dbReference type="Pfam" id="PF13359">
    <property type="entry name" value="DDE_Tnp_4"/>
    <property type="match status" value="1"/>
</dbReference>
<evidence type="ECO:0000256" key="4">
    <source>
        <dbReference type="ARBA" id="ARBA00022833"/>
    </source>
</evidence>
<evidence type="ECO:0000313" key="10">
    <source>
        <dbReference type="RefSeq" id="XP_026094660.1"/>
    </source>
</evidence>
<name>A0A6P6MDA9_CARAU</name>
<feature type="region of interest" description="Disordered" evidence="7">
    <location>
        <begin position="114"/>
        <end position="144"/>
    </location>
</feature>
<dbReference type="GO" id="GO:0008270">
    <property type="term" value="F:zinc ion binding"/>
    <property type="evidence" value="ECO:0007669"/>
    <property type="project" value="UniProtKB-KW"/>
</dbReference>
<dbReference type="PANTHER" id="PTHR23080">
    <property type="entry name" value="THAP DOMAIN PROTEIN"/>
    <property type="match status" value="1"/>
</dbReference>
<evidence type="ECO:0000256" key="2">
    <source>
        <dbReference type="ARBA" id="ARBA00022723"/>
    </source>
</evidence>
<accession>A0A6P6MDA9</accession>
<proteinExistence type="predicted"/>
<keyword evidence="5 6" id="KW-0238">DNA-binding</keyword>
<dbReference type="GO" id="GO:0003677">
    <property type="term" value="F:DNA binding"/>
    <property type="evidence" value="ECO:0007669"/>
    <property type="project" value="UniProtKB-UniRule"/>
</dbReference>
<dbReference type="InterPro" id="IPR027806">
    <property type="entry name" value="HARBI1_dom"/>
</dbReference>
<dbReference type="Proteomes" id="UP000515129">
    <property type="component" value="Chromosome 50"/>
</dbReference>
<dbReference type="Pfam" id="PF13613">
    <property type="entry name" value="HTH_Tnp_4"/>
    <property type="match status" value="1"/>
</dbReference>